<organism evidence="2 3">
    <name type="scientific">Araneus ventricosus</name>
    <name type="common">Orbweaver spider</name>
    <name type="synonym">Epeira ventricosa</name>
    <dbReference type="NCBI Taxonomy" id="182803"/>
    <lineage>
        <taxon>Eukaryota</taxon>
        <taxon>Metazoa</taxon>
        <taxon>Ecdysozoa</taxon>
        <taxon>Arthropoda</taxon>
        <taxon>Chelicerata</taxon>
        <taxon>Arachnida</taxon>
        <taxon>Araneae</taxon>
        <taxon>Araneomorphae</taxon>
        <taxon>Entelegynae</taxon>
        <taxon>Araneoidea</taxon>
        <taxon>Araneidae</taxon>
        <taxon>Araneus</taxon>
    </lineage>
</organism>
<protein>
    <submittedName>
        <fullName evidence="2">Uncharacterized protein</fullName>
    </submittedName>
</protein>
<gene>
    <name evidence="2" type="ORF">AVEN_199318_1</name>
</gene>
<accession>A0A4Y2HAI5</accession>
<comment type="caution">
    <text evidence="2">The sequence shown here is derived from an EMBL/GenBank/DDBJ whole genome shotgun (WGS) entry which is preliminary data.</text>
</comment>
<evidence type="ECO:0000313" key="2">
    <source>
        <dbReference type="EMBL" id="GBM62018.1"/>
    </source>
</evidence>
<dbReference type="Proteomes" id="UP000499080">
    <property type="component" value="Unassembled WGS sequence"/>
</dbReference>
<keyword evidence="3" id="KW-1185">Reference proteome</keyword>
<sequence length="127" mass="14437">MRRGLKRPPAGMVQKYTQWPGLPKKGARPGEDQRGERRPTSMRRTGFIRKRKYAAYTATFLVPKTRLLTQNNQNSMFGLVAVNTCSNGVWLGKVRVARCSHLWTALGGIQTDMSFLRRVALQISRQC</sequence>
<dbReference type="EMBL" id="BGPR01001795">
    <property type="protein sequence ID" value="GBM62018.1"/>
    <property type="molecule type" value="Genomic_DNA"/>
</dbReference>
<proteinExistence type="predicted"/>
<evidence type="ECO:0000256" key="1">
    <source>
        <dbReference type="SAM" id="MobiDB-lite"/>
    </source>
</evidence>
<name>A0A4Y2HAI5_ARAVE</name>
<feature type="region of interest" description="Disordered" evidence="1">
    <location>
        <begin position="1"/>
        <end position="44"/>
    </location>
</feature>
<reference evidence="2 3" key="1">
    <citation type="journal article" date="2019" name="Sci. Rep.">
        <title>Orb-weaving spider Araneus ventricosus genome elucidates the spidroin gene catalogue.</title>
        <authorList>
            <person name="Kono N."/>
            <person name="Nakamura H."/>
            <person name="Ohtoshi R."/>
            <person name="Moran D.A.P."/>
            <person name="Shinohara A."/>
            <person name="Yoshida Y."/>
            <person name="Fujiwara M."/>
            <person name="Mori M."/>
            <person name="Tomita M."/>
            <person name="Arakawa K."/>
        </authorList>
    </citation>
    <scope>NUCLEOTIDE SEQUENCE [LARGE SCALE GENOMIC DNA]</scope>
</reference>
<feature type="compositionally biased region" description="Basic and acidic residues" evidence="1">
    <location>
        <begin position="28"/>
        <end position="39"/>
    </location>
</feature>
<evidence type="ECO:0000313" key="3">
    <source>
        <dbReference type="Proteomes" id="UP000499080"/>
    </source>
</evidence>
<dbReference type="AlphaFoldDB" id="A0A4Y2HAI5"/>